<organism evidence="1 2">
    <name type="scientific">Aspergillus melleus</name>
    <dbReference type="NCBI Taxonomy" id="138277"/>
    <lineage>
        <taxon>Eukaryota</taxon>
        <taxon>Fungi</taxon>
        <taxon>Dikarya</taxon>
        <taxon>Ascomycota</taxon>
        <taxon>Pezizomycotina</taxon>
        <taxon>Eurotiomycetes</taxon>
        <taxon>Eurotiomycetidae</taxon>
        <taxon>Eurotiales</taxon>
        <taxon>Aspergillaceae</taxon>
        <taxon>Aspergillus</taxon>
        <taxon>Aspergillus subgen. Circumdati</taxon>
    </lineage>
</organism>
<reference evidence="1 2" key="1">
    <citation type="journal article" date="2023" name="ACS Omega">
        <title>Identification of the Neoaspergillic Acid Biosynthesis Gene Cluster by Establishing an In Vitro CRISPR-Ribonucleoprotein Genetic System in Aspergillus melleus.</title>
        <authorList>
            <person name="Yuan B."/>
            <person name="Grau M.F."/>
            <person name="Murata R.M."/>
            <person name="Torok T."/>
            <person name="Venkateswaran K."/>
            <person name="Stajich J.E."/>
            <person name="Wang C.C.C."/>
        </authorList>
    </citation>
    <scope>NUCLEOTIDE SEQUENCE [LARGE SCALE GENOMIC DNA]</scope>
    <source>
        <strain evidence="1 2">IMV 1140</strain>
    </source>
</reference>
<accession>A0ACC3AW01</accession>
<dbReference type="Proteomes" id="UP001177260">
    <property type="component" value="Unassembled WGS sequence"/>
</dbReference>
<sequence>MGPKRKAPGPPKTVRPPAKKTRGAPSSSTKNTAAKPQAKTDDSERKVIPESVEEWMKFARSAPGGYPPVSPAAPSPRPPPPSAPDPKKRRQDQNALSPDVAATSIKGSAVRSVKRVGTQENKSPPSPSPSILSVGFFTTPERAQASNAGAGPVSLSPQPARSCPLPRVMLPPASHQPATSQPPASSPLPSSRLSASRRPPACPPLPFPAHWACCVAWHQPGRAPGPDQQEAIGPALHVFGRGGASSTGEAAKTRAQTRIAMASPTRESAVRGVRNAAAAICRQMGGRWRGGRGGRGGGRGGRGGGMGAKKFNIRYIRTVINY</sequence>
<name>A0ACC3AW01_9EURO</name>
<evidence type="ECO:0000313" key="2">
    <source>
        <dbReference type="Proteomes" id="UP001177260"/>
    </source>
</evidence>
<comment type="caution">
    <text evidence="1">The sequence shown here is derived from an EMBL/GenBank/DDBJ whole genome shotgun (WGS) entry which is preliminary data.</text>
</comment>
<proteinExistence type="predicted"/>
<keyword evidence="2" id="KW-1185">Reference proteome</keyword>
<dbReference type="EMBL" id="JAOPJF010000054">
    <property type="protein sequence ID" value="KAK1142071.1"/>
    <property type="molecule type" value="Genomic_DNA"/>
</dbReference>
<protein>
    <submittedName>
        <fullName evidence="1">Uncharacterized protein</fullName>
    </submittedName>
</protein>
<evidence type="ECO:0000313" key="1">
    <source>
        <dbReference type="EMBL" id="KAK1142071.1"/>
    </source>
</evidence>
<gene>
    <name evidence="1" type="ORF">N8T08_008153</name>
</gene>